<dbReference type="Proteomes" id="UP000887574">
    <property type="component" value="Unplaced"/>
</dbReference>
<keyword evidence="2" id="KW-1185">Reference proteome</keyword>
<name>A0A915EC77_9BILA</name>
<sequence length="171" mass="19576">MLPRKGSSSNRISFSVQGSGKKRNGGANRDPVWNFFREEIEFNGVVVVRCRECHQHPLKTSILSYHWKAKHSEKEQPSMKLDYLGLTELHGSHQGILLRSKADELLEEYGLTVHDLCKTVTDSGSNTIAAFKDVLSFDPNCDWVEYEQAEEDFSSMDNYDQSEREMELELS</sequence>
<feature type="compositionally biased region" description="Polar residues" evidence="1">
    <location>
        <begin position="1"/>
        <end position="18"/>
    </location>
</feature>
<dbReference type="AlphaFoldDB" id="A0A915EC77"/>
<accession>A0A915EC77</accession>
<feature type="region of interest" description="Disordered" evidence="1">
    <location>
        <begin position="1"/>
        <end position="26"/>
    </location>
</feature>
<dbReference type="WBParaSite" id="jg4312">
    <property type="protein sequence ID" value="jg4312"/>
    <property type="gene ID" value="jg4312"/>
</dbReference>
<protein>
    <submittedName>
        <fullName evidence="3">BED-type domain-containing protein</fullName>
    </submittedName>
</protein>
<reference evidence="3" key="1">
    <citation type="submission" date="2022-11" db="UniProtKB">
        <authorList>
            <consortium name="WormBaseParasite"/>
        </authorList>
    </citation>
    <scope>IDENTIFICATION</scope>
</reference>
<proteinExistence type="predicted"/>
<evidence type="ECO:0000313" key="2">
    <source>
        <dbReference type="Proteomes" id="UP000887574"/>
    </source>
</evidence>
<organism evidence="2 3">
    <name type="scientific">Ditylenchus dipsaci</name>
    <dbReference type="NCBI Taxonomy" id="166011"/>
    <lineage>
        <taxon>Eukaryota</taxon>
        <taxon>Metazoa</taxon>
        <taxon>Ecdysozoa</taxon>
        <taxon>Nematoda</taxon>
        <taxon>Chromadorea</taxon>
        <taxon>Rhabditida</taxon>
        <taxon>Tylenchina</taxon>
        <taxon>Tylenchomorpha</taxon>
        <taxon>Sphaerularioidea</taxon>
        <taxon>Anguinidae</taxon>
        <taxon>Anguininae</taxon>
        <taxon>Ditylenchus</taxon>
    </lineage>
</organism>
<evidence type="ECO:0000256" key="1">
    <source>
        <dbReference type="SAM" id="MobiDB-lite"/>
    </source>
</evidence>
<evidence type="ECO:0000313" key="3">
    <source>
        <dbReference type="WBParaSite" id="jg4312"/>
    </source>
</evidence>